<keyword evidence="1" id="KW-0472">Membrane</keyword>
<dbReference type="EMBL" id="QGKX02001290">
    <property type="protein sequence ID" value="KAF3539765.1"/>
    <property type="molecule type" value="Genomic_DNA"/>
</dbReference>
<gene>
    <name evidence="2" type="ORF">F2Q69_00019791</name>
</gene>
<evidence type="ECO:0000313" key="3">
    <source>
        <dbReference type="Proteomes" id="UP000712600"/>
    </source>
</evidence>
<sequence length="130" mass="14044">MAGLYIGVTYPLVDDRLLAVGPTPSSSVLDYQLLALVFDGGGLYRMLLGLLFFVPSLFQLILASIGSTKVFDWNSFIERGLHSVLNSLNVNLFPVWSGGFPISSSSGDALAGEVQWRSGYRARVPSSPKC</sequence>
<evidence type="ECO:0000256" key="1">
    <source>
        <dbReference type="SAM" id="Phobius"/>
    </source>
</evidence>
<keyword evidence="1" id="KW-1133">Transmembrane helix</keyword>
<dbReference type="AlphaFoldDB" id="A0A8S9Q7N4"/>
<keyword evidence="1" id="KW-0812">Transmembrane</keyword>
<evidence type="ECO:0000313" key="2">
    <source>
        <dbReference type="EMBL" id="KAF3539765.1"/>
    </source>
</evidence>
<proteinExistence type="predicted"/>
<dbReference type="Proteomes" id="UP000712600">
    <property type="component" value="Unassembled WGS sequence"/>
</dbReference>
<accession>A0A8S9Q7N4</accession>
<organism evidence="2 3">
    <name type="scientific">Brassica cretica</name>
    <name type="common">Mustard</name>
    <dbReference type="NCBI Taxonomy" id="69181"/>
    <lineage>
        <taxon>Eukaryota</taxon>
        <taxon>Viridiplantae</taxon>
        <taxon>Streptophyta</taxon>
        <taxon>Embryophyta</taxon>
        <taxon>Tracheophyta</taxon>
        <taxon>Spermatophyta</taxon>
        <taxon>Magnoliopsida</taxon>
        <taxon>eudicotyledons</taxon>
        <taxon>Gunneridae</taxon>
        <taxon>Pentapetalae</taxon>
        <taxon>rosids</taxon>
        <taxon>malvids</taxon>
        <taxon>Brassicales</taxon>
        <taxon>Brassicaceae</taxon>
        <taxon>Brassiceae</taxon>
        <taxon>Brassica</taxon>
    </lineage>
</organism>
<reference evidence="2" key="1">
    <citation type="submission" date="2019-12" db="EMBL/GenBank/DDBJ databases">
        <title>Genome sequencing and annotation of Brassica cretica.</title>
        <authorList>
            <person name="Studholme D.J."/>
            <person name="Sarris P."/>
        </authorList>
    </citation>
    <scope>NUCLEOTIDE SEQUENCE</scope>
    <source>
        <strain evidence="2">PFS-109/04</strain>
        <tissue evidence="2">Leaf</tissue>
    </source>
</reference>
<comment type="caution">
    <text evidence="2">The sequence shown here is derived from an EMBL/GenBank/DDBJ whole genome shotgun (WGS) entry which is preliminary data.</text>
</comment>
<protein>
    <submittedName>
        <fullName evidence="2">Uncharacterized protein</fullName>
    </submittedName>
</protein>
<feature type="transmembrane region" description="Helical" evidence="1">
    <location>
        <begin position="43"/>
        <end position="65"/>
    </location>
</feature>
<name>A0A8S9Q7N4_BRACR</name>